<evidence type="ECO:0000256" key="5">
    <source>
        <dbReference type="ARBA" id="ARBA00023136"/>
    </source>
</evidence>
<feature type="disulfide bond" evidence="6">
    <location>
        <begin position="173"/>
        <end position="192"/>
    </location>
</feature>
<feature type="transmembrane region" description="Helical" evidence="7">
    <location>
        <begin position="72"/>
        <end position="93"/>
    </location>
</feature>
<dbReference type="PANTHER" id="PTHR19282">
    <property type="entry name" value="TETRASPANIN"/>
    <property type="match status" value="1"/>
</dbReference>
<organism evidence="8 9">
    <name type="scientific">Hymenolepis diminuta</name>
    <name type="common">Rat tapeworm</name>
    <dbReference type="NCBI Taxonomy" id="6216"/>
    <lineage>
        <taxon>Eukaryota</taxon>
        <taxon>Metazoa</taxon>
        <taxon>Spiralia</taxon>
        <taxon>Lophotrochozoa</taxon>
        <taxon>Platyhelminthes</taxon>
        <taxon>Cestoda</taxon>
        <taxon>Eucestoda</taxon>
        <taxon>Cyclophyllidea</taxon>
        <taxon>Hymenolepididae</taxon>
        <taxon>Hymenolepis</taxon>
    </lineage>
</organism>
<dbReference type="Pfam" id="PF00335">
    <property type="entry name" value="Tetraspanin"/>
    <property type="match status" value="1"/>
</dbReference>
<dbReference type="GO" id="GO:0016020">
    <property type="term" value="C:membrane"/>
    <property type="evidence" value="ECO:0007669"/>
    <property type="project" value="UniProtKB-SubCell"/>
</dbReference>
<name>A0A564ZCA3_HYMDI</name>
<evidence type="ECO:0000256" key="7">
    <source>
        <dbReference type="RuleBase" id="RU361218"/>
    </source>
</evidence>
<dbReference type="PIRSF" id="PIRSF002419">
    <property type="entry name" value="Tetraspanin"/>
    <property type="match status" value="1"/>
</dbReference>
<evidence type="ECO:0000313" key="8">
    <source>
        <dbReference type="EMBL" id="VUZ57135.1"/>
    </source>
</evidence>
<dbReference type="AlphaFoldDB" id="A0A564ZCA3"/>
<keyword evidence="4 7" id="KW-1133">Transmembrane helix</keyword>
<dbReference type="CDD" id="cd03127">
    <property type="entry name" value="tetraspanin_LEL"/>
    <property type="match status" value="1"/>
</dbReference>
<gene>
    <name evidence="8" type="ORF">WMSIL1_LOCUS14638</name>
</gene>
<dbReference type="InterPro" id="IPR018499">
    <property type="entry name" value="Tetraspanin/Peripherin"/>
</dbReference>
<dbReference type="InterPro" id="IPR000301">
    <property type="entry name" value="Tetraspanin_animals"/>
</dbReference>
<dbReference type="EMBL" id="CABIJS010000711">
    <property type="protein sequence ID" value="VUZ57135.1"/>
    <property type="molecule type" value="Genomic_DNA"/>
</dbReference>
<reference evidence="8 9" key="1">
    <citation type="submission" date="2019-07" db="EMBL/GenBank/DDBJ databases">
        <authorList>
            <person name="Jastrzebski P J."/>
            <person name="Paukszto L."/>
            <person name="Jastrzebski P J."/>
        </authorList>
    </citation>
    <scope>NUCLEOTIDE SEQUENCE [LARGE SCALE GENOMIC DNA]</scope>
    <source>
        <strain evidence="8 9">WMS-il1</strain>
    </source>
</reference>
<dbReference type="InterPro" id="IPR008952">
    <property type="entry name" value="Tetraspanin_EC2_sf"/>
</dbReference>
<dbReference type="Proteomes" id="UP000321570">
    <property type="component" value="Unassembled WGS sequence"/>
</dbReference>
<evidence type="ECO:0000256" key="1">
    <source>
        <dbReference type="ARBA" id="ARBA00004141"/>
    </source>
</evidence>
<dbReference type="SUPFAM" id="SSF48652">
    <property type="entry name" value="Tetraspanin"/>
    <property type="match status" value="1"/>
</dbReference>
<feature type="transmembrane region" description="Helical" evidence="7">
    <location>
        <begin position="105"/>
        <end position="125"/>
    </location>
</feature>
<feature type="transmembrane region" description="Helical" evidence="7">
    <location>
        <begin position="226"/>
        <end position="249"/>
    </location>
</feature>
<sequence>MGCVISCGVKLVLQIFNTVLFVAFIAVAIFGILLKTSKPVVESIINRLVSEHHVNKDETAKLAQFIIENADAVSALLIVAGFVLAALCLIGCIASCCGCKMLLKIYASVLIVLVIVQVIVVAYFFSDRNRVSKFIVISMTKSLEFYGADGASGDISTAIWNLTMNFHDEGRCCGMKGYTDFANASSVPNACCQQLTTICSLDKAQQDKIEGCEKRIVNFTYEKMEIIMHVWIFGIILQIALVVLVFLAIRL</sequence>
<evidence type="ECO:0000256" key="3">
    <source>
        <dbReference type="ARBA" id="ARBA00022692"/>
    </source>
</evidence>
<keyword evidence="6" id="KW-1015">Disulfide bond</keyword>
<accession>A0A564ZCA3</accession>
<keyword evidence="5 7" id="KW-0472">Membrane</keyword>
<evidence type="ECO:0000256" key="6">
    <source>
        <dbReference type="PIRSR" id="PIRSR002419-1"/>
    </source>
</evidence>
<keyword evidence="3 7" id="KW-0812">Transmembrane</keyword>
<evidence type="ECO:0000256" key="4">
    <source>
        <dbReference type="ARBA" id="ARBA00022989"/>
    </source>
</evidence>
<comment type="similarity">
    <text evidence="2 7">Belongs to the tetraspanin (TM4SF) family.</text>
</comment>
<protein>
    <recommendedName>
        <fullName evidence="7">Tetraspanin</fullName>
    </recommendedName>
</protein>
<evidence type="ECO:0000256" key="2">
    <source>
        <dbReference type="ARBA" id="ARBA00006840"/>
    </source>
</evidence>
<keyword evidence="9" id="KW-1185">Reference proteome</keyword>
<evidence type="ECO:0000313" key="9">
    <source>
        <dbReference type="Proteomes" id="UP000321570"/>
    </source>
</evidence>
<dbReference type="Gene3D" id="1.10.1450.10">
    <property type="entry name" value="Tetraspanin"/>
    <property type="match status" value="1"/>
</dbReference>
<feature type="transmembrane region" description="Helical" evidence="7">
    <location>
        <begin position="12"/>
        <end position="34"/>
    </location>
</feature>
<comment type="subcellular location">
    <subcellularLocation>
        <location evidence="1 7">Membrane</location>
        <topology evidence="1 7">Multi-pass membrane protein</topology>
    </subcellularLocation>
</comment>
<proteinExistence type="inferred from homology"/>